<dbReference type="AlphaFoldDB" id="E3N8X1"/>
<proteinExistence type="predicted"/>
<gene>
    <name evidence="3" type="ORF">CRE_21477</name>
</gene>
<dbReference type="InParanoid" id="E3N8X1"/>
<keyword evidence="4" id="KW-1185">Reference proteome</keyword>
<evidence type="ECO:0000256" key="1">
    <source>
        <dbReference type="SAM" id="MobiDB-lite"/>
    </source>
</evidence>
<dbReference type="Proteomes" id="UP000008281">
    <property type="component" value="Unassembled WGS sequence"/>
</dbReference>
<evidence type="ECO:0000313" key="4">
    <source>
        <dbReference type="Proteomes" id="UP000008281"/>
    </source>
</evidence>
<dbReference type="STRING" id="31234.E3N8X1"/>
<feature type="signal peptide" evidence="2">
    <location>
        <begin position="1"/>
        <end position="19"/>
    </location>
</feature>
<feature type="chain" id="PRO_5003178223" evidence="2">
    <location>
        <begin position="20"/>
        <end position="99"/>
    </location>
</feature>
<dbReference type="eggNOG" id="ENOG502QTTC">
    <property type="taxonomic scope" value="Eukaryota"/>
</dbReference>
<keyword evidence="2" id="KW-0732">Signal</keyword>
<protein>
    <submittedName>
        <fullName evidence="3">Uncharacterized protein</fullName>
    </submittedName>
</protein>
<sequence>MRLLYCALLLSIVIKYVDPDNNDTDATEPKVLKNFFHSRDPTAGSNPSILHPRARHSTDPSSFRPRMPSYLVNSPLLSKRDKRNGEYSDLAENEKVTRK</sequence>
<accession>E3N8X1</accession>
<feature type="region of interest" description="Disordered" evidence="1">
    <location>
        <begin position="37"/>
        <end position="99"/>
    </location>
</feature>
<dbReference type="HOGENOM" id="CLU_2322593_0_0_1"/>
<reference evidence="3" key="1">
    <citation type="submission" date="2007-07" db="EMBL/GenBank/DDBJ databases">
        <title>PCAP assembly of the Caenorhabditis remanei genome.</title>
        <authorList>
            <consortium name="The Caenorhabditis remanei Sequencing Consortium"/>
            <person name="Wilson R.K."/>
        </authorList>
    </citation>
    <scope>NUCLEOTIDE SEQUENCE [LARGE SCALE GENOMIC DNA]</scope>
    <source>
        <strain evidence="3">PB4641</strain>
    </source>
</reference>
<evidence type="ECO:0000313" key="3">
    <source>
        <dbReference type="EMBL" id="EFO90059.1"/>
    </source>
</evidence>
<dbReference type="EMBL" id="DS268560">
    <property type="protein sequence ID" value="EFO90059.1"/>
    <property type="molecule type" value="Genomic_DNA"/>
</dbReference>
<organism evidence="4">
    <name type="scientific">Caenorhabditis remanei</name>
    <name type="common">Caenorhabditis vulgaris</name>
    <dbReference type="NCBI Taxonomy" id="31234"/>
    <lineage>
        <taxon>Eukaryota</taxon>
        <taxon>Metazoa</taxon>
        <taxon>Ecdysozoa</taxon>
        <taxon>Nematoda</taxon>
        <taxon>Chromadorea</taxon>
        <taxon>Rhabditida</taxon>
        <taxon>Rhabditina</taxon>
        <taxon>Rhabditomorpha</taxon>
        <taxon>Rhabditoidea</taxon>
        <taxon>Rhabditidae</taxon>
        <taxon>Peloderinae</taxon>
        <taxon>Caenorhabditis</taxon>
    </lineage>
</organism>
<name>E3N8X1_CAERE</name>
<evidence type="ECO:0000256" key="2">
    <source>
        <dbReference type="SAM" id="SignalP"/>
    </source>
</evidence>